<reference evidence="2 3" key="1">
    <citation type="submission" date="2024-06" db="EMBL/GenBank/DDBJ databases">
        <title>The Natural Products Discovery Center: Release of the First 8490 Sequenced Strains for Exploring Actinobacteria Biosynthetic Diversity.</title>
        <authorList>
            <person name="Kalkreuter E."/>
            <person name="Kautsar S.A."/>
            <person name="Yang D."/>
            <person name="Bader C.D."/>
            <person name="Teijaro C.N."/>
            <person name="Fluegel L."/>
            <person name="Davis C.M."/>
            <person name="Simpson J.R."/>
            <person name="Lauterbach L."/>
            <person name="Steele A.D."/>
            <person name="Gui C."/>
            <person name="Meng S."/>
            <person name="Li G."/>
            <person name="Viehrig K."/>
            <person name="Ye F."/>
            <person name="Su P."/>
            <person name="Kiefer A.F."/>
            <person name="Nichols A."/>
            <person name="Cepeda A.J."/>
            <person name="Yan W."/>
            <person name="Fan B."/>
            <person name="Jiang Y."/>
            <person name="Adhikari A."/>
            <person name="Zheng C.-J."/>
            <person name="Schuster L."/>
            <person name="Cowan T.M."/>
            <person name="Smanski M.J."/>
            <person name="Chevrette M.G."/>
            <person name="De Carvalho L.P.S."/>
            <person name="Shen B."/>
        </authorList>
    </citation>
    <scope>NUCLEOTIDE SEQUENCE [LARGE SCALE GENOMIC DNA]</scope>
    <source>
        <strain evidence="2 3">NPDC047833</strain>
    </source>
</reference>
<name>A0ABV3M4T1_9ACTN</name>
<accession>A0ABV3M4T1</accession>
<feature type="compositionally biased region" description="Low complexity" evidence="1">
    <location>
        <begin position="38"/>
        <end position="53"/>
    </location>
</feature>
<dbReference type="Proteomes" id="UP001553843">
    <property type="component" value="Unassembled WGS sequence"/>
</dbReference>
<protein>
    <submittedName>
        <fullName evidence="2">Uncharacterized protein</fullName>
    </submittedName>
</protein>
<dbReference type="EMBL" id="JBEYRS010000018">
    <property type="protein sequence ID" value="MEW2366713.1"/>
    <property type="molecule type" value="Genomic_DNA"/>
</dbReference>
<comment type="caution">
    <text evidence="2">The sequence shown here is derived from an EMBL/GenBank/DDBJ whole genome shotgun (WGS) entry which is preliminary data.</text>
</comment>
<sequence length="78" mass="8039">METTSPKVPQLAPEQILTALAQFHADGPVAQLIGEFGARSSPTSAATSAPGTGRPRGLSRAGGPRTVRGYGPARRTVR</sequence>
<organism evidence="2 3">
    <name type="scientific">Streptomyces huasconensis</name>
    <dbReference type="NCBI Taxonomy" id="1854574"/>
    <lineage>
        <taxon>Bacteria</taxon>
        <taxon>Bacillati</taxon>
        <taxon>Actinomycetota</taxon>
        <taxon>Actinomycetes</taxon>
        <taxon>Kitasatosporales</taxon>
        <taxon>Streptomycetaceae</taxon>
        <taxon>Streptomyces</taxon>
    </lineage>
</organism>
<evidence type="ECO:0000256" key="1">
    <source>
        <dbReference type="SAM" id="MobiDB-lite"/>
    </source>
</evidence>
<evidence type="ECO:0000313" key="2">
    <source>
        <dbReference type="EMBL" id="MEW2366713.1"/>
    </source>
</evidence>
<feature type="region of interest" description="Disordered" evidence="1">
    <location>
        <begin position="38"/>
        <end position="78"/>
    </location>
</feature>
<proteinExistence type="predicted"/>
<dbReference type="RefSeq" id="WP_359782947.1">
    <property type="nucleotide sequence ID" value="NZ_JBEYRR010000013.1"/>
</dbReference>
<gene>
    <name evidence="2" type="ORF">AB0887_32785</name>
</gene>
<evidence type="ECO:0000313" key="3">
    <source>
        <dbReference type="Proteomes" id="UP001553843"/>
    </source>
</evidence>
<keyword evidence="3" id="KW-1185">Reference proteome</keyword>